<dbReference type="GO" id="GO:0008270">
    <property type="term" value="F:zinc ion binding"/>
    <property type="evidence" value="ECO:0007669"/>
    <property type="project" value="InterPro"/>
</dbReference>
<proteinExistence type="predicted"/>
<gene>
    <name evidence="5" type="ORF">NA57DRAFT_51141</name>
</gene>
<evidence type="ECO:0000256" key="1">
    <source>
        <dbReference type="ARBA" id="ARBA00022723"/>
    </source>
</evidence>
<keyword evidence="6" id="KW-1185">Reference proteome</keyword>
<dbReference type="InterPro" id="IPR007219">
    <property type="entry name" value="XnlR_reg_dom"/>
</dbReference>
<dbReference type="SUPFAM" id="SSF57701">
    <property type="entry name" value="Zn2/Cys6 DNA-binding domain"/>
    <property type="match status" value="1"/>
</dbReference>
<dbReference type="PROSITE" id="PS50048">
    <property type="entry name" value="ZN2_CY6_FUNGAL_2"/>
    <property type="match status" value="1"/>
</dbReference>
<name>A0A9P4MAR1_9PEZI</name>
<dbReference type="Pfam" id="PF04082">
    <property type="entry name" value="Fungal_trans"/>
    <property type="match status" value="1"/>
</dbReference>
<dbReference type="AlphaFoldDB" id="A0A9P4MAR1"/>
<dbReference type="SMART" id="SM00066">
    <property type="entry name" value="GAL4"/>
    <property type="match status" value="1"/>
</dbReference>
<sequence>MSKRYAPILPSPEVNTGSEQAGSGSGSNSNSTPSSSNLSSTVPPLSRRRQKREQVSVACQACRGSKQKCNAERPICGRCRVKGIECHYDVEQGEATRYVALKRKYDVAVSENESLRELFEYLRKRPESEAREIYTRIRASEDVQDVLKSVRDADLLLQNPSETGHSPPEVIRLFEQVDQRSLRNSALKVPARPWTVSAGDGLVSELLSSFFQYDDLFFLPFVDKEAFVEDMRKQNLKDAKYCSQFLVNAICALRSCTSPIAKALSHAEGEGLWERFADESKRHMELDLRNLTLPAAQALFISFLIAAYRGNDRDAAMYRYACCAMVRRLNLEKKFEMLKAESPTELKEKRIISRAAWGLFHAESCYAYIYLQPALIRPPKIPRMFDSENVREPPTPETHAEDQLLQEPVIEDPGHPNPPSLVSGAVDFACQLSEMLFEIMTYNASSKMVLGSGDDLEKRKEFYNRLEIWKSSLPADLRSDVNFTMQTALLENHISDVVLAIIRPLAPNVAFPVGQNGFQSVKDLCIERCTLDVELLQRTMRSSESKVWMGEGNTGVYNAAFTLLPFLDEPRTHQPFTKACFMLRAAASDFPMLNSVLQRLQAQALALQRDIPPSARICFEKLPKPKELMDGAVGLAVPQHERVRHILSDNSNEDIDIGGELGTLIYEWARLSLD</sequence>
<dbReference type="Pfam" id="PF00172">
    <property type="entry name" value="Zn_clus"/>
    <property type="match status" value="1"/>
</dbReference>
<evidence type="ECO:0000256" key="2">
    <source>
        <dbReference type="ARBA" id="ARBA00023242"/>
    </source>
</evidence>
<dbReference type="GO" id="GO:0006351">
    <property type="term" value="P:DNA-templated transcription"/>
    <property type="evidence" value="ECO:0007669"/>
    <property type="project" value="InterPro"/>
</dbReference>
<dbReference type="GO" id="GO:0003677">
    <property type="term" value="F:DNA binding"/>
    <property type="evidence" value="ECO:0007669"/>
    <property type="project" value="InterPro"/>
</dbReference>
<feature type="domain" description="Zn(2)-C6 fungal-type" evidence="4">
    <location>
        <begin position="58"/>
        <end position="88"/>
    </location>
</feature>
<dbReference type="CDD" id="cd00067">
    <property type="entry name" value="GAL4"/>
    <property type="match status" value="1"/>
</dbReference>
<dbReference type="PANTHER" id="PTHR47256">
    <property type="entry name" value="ZN(II)2CYS6 TRANSCRIPTION FACTOR (EUROFUNG)-RELATED"/>
    <property type="match status" value="1"/>
</dbReference>
<evidence type="ECO:0000259" key="4">
    <source>
        <dbReference type="PROSITE" id="PS50048"/>
    </source>
</evidence>
<dbReference type="Proteomes" id="UP000799772">
    <property type="component" value="Unassembled WGS sequence"/>
</dbReference>
<accession>A0A9P4MAR1</accession>
<dbReference type="PANTHER" id="PTHR47256:SF1">
    <property type="entry name" value="ZN(II)2CYS6 TRANSCRIPTION FACTOR (EUROFUNG)"/>
    <property type="match status" value="1"/>
</dbReference>
<dbReference type="InterPro" id="IPR053187">
    <property type="entry name" value="Notoamide_regulator"/>
</dbReference>
<dbReference type="OrthoDB" id="426882at2759"/>
<evidence type="ECO:0000313" key="5">
    <source>
        <dbReference type="EMBL" id="KAF2104308.1"/>
    </source>
</evidence>
<dbReference type="InterPro" id="IPR036864">
    <property type="entry name" value="Zn2-C6_fun-type_DNA-bd_sf"/>
</dbReference>
<evidence type="ECO:0000256" key="3">
    <source>
        <dbReference type="SAM" id="MobiDB-lite"/>
    </source>
</evidence>
<dbReference type="Gene3D" id="4.10.240.10">
    <property type="entry name" value="Zn(2)-C6 fungal-type DNA-binding domain"/>
    <property type="match status" value="1"/>
</dbReference>
<keyword evidence="1" id="KW-0479">Metal-binding</keyword>
<feature type="compositionally biased region" description="Low complexity" evidence="3">
    <location>
        <begin position="26"/>
        <end position="45"/>
    </location>
</feature>
<protein>
    <submittedName>
        <fullName evidence="5">C6 transcription factor</fullName>
    </submittedName>
</protein>
<dbReference type="EMBL" id="ML978121">
    <property type="protein sequence ID" value="KAF2104308.1"/>
    <property type="molecule type" value="Genomic_DNA"/>
</dbReference>
<feature type="region of interest" description="Disordered" evidence="3">
    <location>
        <begin position="1"/>
        <end position="52"/>
    </location>
</feature>
<dbReference type="InterPro" id="IPR001138">
    <property type="entry name" value="Zn2Cys6_DnaBD"/>
</dbReference>
<keyword evidence="2" id="KW-0539">Nucleus</keyword>
<dbReference type="CDD" id="cd12148">
    <property type="entry name" value="fungal_TF_MHR"/>
    <property type="match status" value="1"/>
</dbReference>
<dbReference type="PROSITE" id="PS00463">
    <property type="entry name" value="ZN2_CY6_FUNGAL_1"/>
    <property type="match status" value="1"/>
</dbReference>
<dbReference type="GO" id="GO:0000981">
    <property type="term" value="F:DNA-binding transcription factor activity, RNA polymerase II-specific"/>
    <property type="evidence" value="ECO:0007669"/>
    <property type="project" value="InterPro"/>
</dbReference>
<evidence type="ECO:0000313" key="6">
    <source>
        <dbReference type="Proteomes" id="UP000799772"/>
    </source>
</evidence>
<reference evidence="5" key="1">
    <citation type="journal article" date="2020" name="Stud. Mycol.">
        <title>101 Dothideomycetes genomes: a test case for predicting lifestyles and emergence of pathogens.</title>
        <authorList>
            <person name="Haridas S."/>
            <person name="Albert R."/>
            <person name="Binder M."/>
            <person name="Bloem J."/>
            <person name="Labutti K."/>
            <person name="Salamov A."/>
            <person name="Andreopoulos B."/>
            <person name="Baker S."/>
            <person name="Barry K."/>
            <person name="Bills G."/>
            <person name="Bluhm B."/>
            <person name="Cannon C."/>
            <person name="Castanera R."/>
            <person name="Culley D."/>
            <person name="Daum C."/>
            <person name="Ezra D."/>
            <person name="Gonzalez J."/>
            <person name="Henrissat B."/>
            <person name="Kuo A."/>
            <person name="Liang C."/>
            <person name="Lipzen A."/>
            <person name="Lutzoni F."/>
            <person name="Magnuson J."/>
            <person name="Mondo S."/>
            <person name="Nolan M."/>
            <person name="Ohm R."/>
            <person name="Pangilinan J."/>
            <person name="Park H.-J."/>
            <person name="Ramirez L."/>
            <person name="Alfaro M."/>
            <person name="Sun H."/>
            <person name="Tritt A."/>
            <person name="Yoshinaga Y."/>
            <person name="Zwiers L.-H."/>
            <person name="Turgeon B."/>
            <person name="Goodwin S."/>
            <person name="Spatafora J."/>
            <person name="Crous P."/>
            <person name="Grigoriev I."/>
        </authorList>
    </citation>
    <scope>NUCLEOTIDE SEQUENCE</scope>
    <source>
        <strain evidence="5">CBS 133067</strain>
    </source>
</reference>
<comment type="caution">
    <text evidence="5">The sequence shown here is derived from an EMBL/GenBank/DDBJ whole genome shotgun (WGS) entry which is preliminary data.</text>
</comment>
<organism evidence="5 6">
    <name type="scientific">Rhizodiscina lignyota</name>
    <dbReference type="NCBI Taxonomy" id="1504668"/>
    <lineage>
        <taxon>Eukaryota</taxon>
        <taxon>Fungi</taxon>
        <taxon>Dikarya</taxon>
        <taxon>Ascomycota</taxon>
        <taxon>Pezizomycotina</taxon>
        <taxon>Dothideomycetes</taxon>
        <taxon>Pleosporomycetidae</taxon>
        <taxon>Aulographales</taxon>
        <taxon>Rhizodiscinaceae</taxon>
        <taxon>Rhizodiscina</taxon>
    </lineage>
</organism>